<name>A0AAU8B0R6_9VIRU</name>
<dbReference type="EMBL" id="PP511378">
    <property type="protein sequence ID" value="XCD03581.1"/>
    <property type="molecule type" value="Genomic_DNA"/>
</dbReference>
<organism evidence="2">
    <name type="scientific">Dulem virus 75</name>
    <dbReference type="NCBI Taxonomy" id="3145786"/>
    <lineage>
        <taxon>Viruses</taxon>
        <taxon>Monodnaviria</taxon>
        <taxon>Loebvirae</taxon>
        <taxon>Hofneiviricota</taxon>
        <taxon>Faserviricetes</taxon>
        <taxon>Tubulavirales</taxon>
        <taxon>Inoviridae</taxon>
        <taxon>Inovirus</taxon>
    </lineage>
</organism>
<accession>A0AAU8B0R6</accession>
<evidence type="ECO:0000313" key="1">
    <source>
        <dbReference type="EMBL" id="XCD03581.1"/>
    </source>
</evidence>
<reference evidence="2" key="1">
    <citation type="submission" date="2024-03" db="EMBL/GenBank/DDBJ databases">
        <title>Diverse circular DNA viruses in blood, oral, and fecal samples of captive lemurs.</title>
        <authorList>
            <person name="Paietta E.N."/>
            <person name="Kraberger S."/>
            <person name="Lund M.C."/>
            <person name="Custer J.M."/>
            <person name="Vargas K.M."/>
            <person name="Ehmke E.E."/>
            <person name="Yoder A.D."/>
            <person name="Varsani A."/>
        </authorList>
    </citation>
    <scope>NUCLEOTIDE SEQUENCE</scope>
    <source>
        <strain evidence="1">Duke_18_101</strain>
        <strain evidence="2">Duke_23FS_69</strain>
    </source>
</reference>
<sequence>MPLNVYARHFPTHCFNCVCHYCTHIHCPYGRLPFKRDLEWCAESTRRRACPRLTCDSFVNRNCTPRRYIIVNRKKKETPALRVLNELAQRIGELEKAIWKTHPNNQTK</sequence>
<evidence type="ECO:0000313" key="2">
    <source>
        <dbReference type="EMBL" id="XCD04598.1"/>
    </source>
</evidence>
<dbReference type="EMBL" id="PP511482">
    <property type="protein sequence ID" value="XCD04598.1"/>
    <property type="molecule type" value="Genomic_DNA"/>
</dbReference>
<protein>
    <submittedName>
        <fullName evidence="2">Uncharacterized protein</fullName>
    </submittedName>
</protein>
<proteinExistence type="predicted"/>